<dbReference type="GO" id="GO:0005886">
    <property type="term" value="C:plasma membrane"/>
    <property type="evidence" value="ECO:0007669"/>
    <property type="project" value="UniProtKB-SubCell"/>
</dbReference>
<comment type="caution">
    <text evidence="7">The sequence shown here is derived from an EMBL/GenBank/DDBJ whole genome shotgun (WGS) entry which is preliminary data.</text>
</comment>
<dbReference type="PANTHER" id="PTHR30250:SF29">
    <property type="entry name" value="POLYSACCHARIDE BIOSYNTHESIS PROTEIN C-TERMINAL DOMAIN-CONTAINING PROTEIN"/>
    <property type="match status" value="1"/>
</dbReference>
<dbReference type="EMBL" id="BORQ01000016">
    <property type="protein sequence ID" value="GIO35021.1"/>
    <property type="molecule type" value="Genomic_DNA"/>
</dbReference>
<evidence type="ECO:0000256" key="5">
    <source>
        <dbReference type="ARBA" id="ARBA00023136"/>
    </source>
</evidence>
<keyword evidence="4 6" id="KW-1133">Transmembrane helix</keyword>
<evidence type="ECO:0000256" key="2">
    <source>
        <dbReference type="ARBA" id="ARBA00022475"/>
    </source>
</evidence>
<dbReference type="Proteomes" id="UP000679779">
    <property type="component" value="Unassembled WGS sequence"/>
</dbReference>
<evidence type="ECO:0000256" key="6">
    <source>
        <dbReference type="SAM" id="Phobius"/>
    </source>
</evidence>
<feature type="transmembrane region" description="Helical" evidence="6">
    <location>
        <begin position="298"/>
        <end position="318"/>
    </location>
</feature>
<keyword evidence="5 6" id="KW-0472">Membrane</keyword>
<dbReference type="RefSeq" id="WP_160045440.1">
    <property type="nucleotide sequence ID" value="NZ_BORQ01000016.1"/>
</dbReference>
<dbReference type="CDD" id="cd13124">
    <property type="entry name" value="MATE_SpoVB_like"/>
    <property type="match status" value="1"/>
</dbReference>
<keyword evidence="7" id="KW-0762">Sugar transport</keyword>
<reference evidence="7" key="1">
    <citation type="submission" date="2021-03" db="EMBL/GenBank/DDBJ databases">
        <title>Antimicrobial resistance genes in bacteria isolated from Japanese honey, and their potential for conferring macrolide and lincosamide resistance in the American foulbrood pathogen Paenibacillus larvae.</title>
        <authorList>
            <person name="Okamoto M."/>
            <person name="Kumagai M."/>
            <person name="Kanamori H."/>
            <person name="Takamatsu D."/>
        </authorList>
    </citation>
    <scope>NUCLEOTIDE SEQUENCE</scope>
    <source>
        <strain evidence="7">J2TS6</strain>
    </source>
</reference>
<dbReference type="InterPro" id="IPR050833">
    <property type="entry name" value="Poly_Biosynth_Transport"/>
</dbReference>
<feature type="transmembrane region" description="Helical" evidence="6">
    <location>
        <begin position="12"/>
        <end position="31"/>
    </location>
</feature>
<feature type="transmembrane region" description="Helical" evidence="6">
    <location>
        <begin position="246"/>
        <end position="266"/>
    </location>
</feature>
<feature type="transmembrane region" description="Helical" evidence="6">
    <location>
        <begin position="495"/>
        <end position="517"/>
    </location>
</feature>
<comment type="subcellular location">
    <subcellularLocation>
        <location evidence="1">Cell membrane</location>
        <topology evidence="1">Multi-pass membrane protein</topology>
    </subcellularLocation>
</comment>
<keyword evidence="3 6" id="KW-0812">Transmembrane</keyword>
<dbReference type="InterPro" id="IPR002797">
    <property type="entry name" value="Polysacc_synth"/>
</dbReference>
<accession>A0A920CCS2</accession>
<dbReference type="PIRSF" id="PIRSF038958">
    <property type="entry name" value="PG_synth_SpoVB"/>
    <property type="match status" value="1"/>
</dbReference>
<sequence>MKEPGTSSKILQGAFVLGIAMVLSKLIGTLQKIPLQNMGGDAVFGIYNTVYPLYTLIITVALAGFPSAIAKFVAEDAALGGHARSRQVIRIASAALICSGVFFGAAVYFGAPFIGMLIGNQSVVPALRASSLALLFVPLMTGLRGFFQGYQNMMPTAVSQIAEQSARVAVMIVLLVYLTSAGASAETIAAGALLGSAAGGAAGLLVMGGYWRGYARKGKHSGGAQAETHAKKERLRRSGGRLLLDLLKYALPVCLGALAISLVNLADTFTMPRLLKSGGAGEAGAMIQFGIYNRGMPVVQLVTMLATSLSVLFIPALAEAKATGDKRLIAERCRLSLRWFWLVGMAASIGIAVLAGPINVALYEDGTGTGVIRWIAFTAAGSALSIISAALLQGLGVVKAPALHLLAAAAAKTLLNLLLVPQLGISGAAIASVAAHFLAAALNIALLARTAGLRIRAGRASAKPAAILAGLALAAGAAMLAADALLSALGLHARLTAAAASLAGAAAGGAVFLVGAVQTRLLSEQELRMVPKVGAPLAGLLRKLRLLA</sequence>
<feature type="transmembrane region" description="Helical" evidence="6">
    <location>
        <begin position="126"/>
        <end position="147"/>
    </location>
</feature>
<feature type="transmembrane region" description="Helical" evidence="6">
    <location>
        <begin position="339"/>
        <end position="362"/>
    </location>
</feature>
<dbReference type="InterPro" id="IPR024923">
    <property type="entry name" value="PG_synth_SpoVB"/>
</dbReference>
<proteinExistence type="predicted"/>
<feature type="transmembrane region" description="Helical" evidence="6">
    <location>
        <begin position="467"/>
        <end position="489"/>
    </location>
</feature>
<organism evidence="7 8">
    <name type="scientific">Paenibacillus albilobatus</name>
    <dbReference type="NCBI Taxonomy" id="2716884"/>
    <lineage>
        <taxon>Bacteria</taxon>
        <taxon>Bacillati</taxon>
        <taxon>Bacillota</taxon>
        <taxon>Bacilli</taxon>
        <taxon>Bacillales</taxon>
        <taxon>Paenibacillaceae</taxon>
        <taxon>Paenibacillus</taxon>
    </lineage>
</organism>
<keyword evidence="8" id="KW-1185">Reference proteome</keyword>
<feature type="transmembrane region" description="Helical" evidence="6">
    <location>
        <begin position="191"/>
        <end position="211"/>
    </location>
</feature>
<dbReference type="Pfam" id="PF01943">
    <property type="entry name" value="Polysacc_synt"/>
    <property type="match status" value="1"/>
</dbReference>
<feature type="transmembrane region" description="Helical" evidence="6">
    <location>
        <begin position="374"/>
        <end position="395"/>
    </location>
</feature>
<protein>
    <submittedName>
        <fullName evidence="7">Sugar transporter</fullName>
    </submittedName>
</protein>
<dbReference type="AlphaFoldDB" id="A0A920CCS2"/>
<keyword evidence="2" id="KW-1003">Cell membrane</keyword>
<evidence type="ECO:0000256" key="4">
    <source>
        <dbReference type="ARBA" id="ARBA00022989"/>
    </source>
</evidence>
<evidence type="ECO:0000256" key="1">
    <source>
        <dbReference type="ARBA" id="ARBA00004651"/>
    </source>
</evidence>
<feature type="transmembrane region" description="Helical" evidence="6">
    <location>
        <begin position="51"/>
        <end position="70"/>
    </location>
</feature>
<keyword evidence="7" id="KW-0813">Transport</keyword>
<dbReference type="PANTHER" id="PTHR30250">
    <property type="entry name" value="PST FAMILY PREDICTED COLANIC ACID TRANSPORTER"/>
    <property type="match status" value="1"/>
</dbReference>
<evidence type="ECO:0000313" key="7">
    <source>
        <dbReference type="EMBL" id="GIO35021.1"/>
    </source>
</evidence>
<feature type="transmembrane region" description="Helical" evidence="6">
    <location>
        <begin position="91"/>
        <end position="114"/>
    </location>
</feature>
<gene>
    <name evidence="7" type="ORF">J2TS6_61620</name>
</gene>
<feature type="transmembrane region" description="Helical" evidence="6">
    <location>
        <begin position="425"/>
        <end position="446"/>
    </location>
</feature>
<evidence type="ECO:0000256" key="3">
    <source>
        <dbReference type="ARBA" id="ARBA00022692"/>
    </source>
</evidence>
<feature type="transmembrane region" description="Helical" evidence="6">
    <location>
        <begin position="168"/>
        <end position="185"/>
    </location>
</feature>
<name>A0A920CCS2_9BACL</name>
<feature type="transmembrane region" description="Helical" evidence="6">
    <location>
        <begin position="402"/>
        <end position="419"/>
    </location>
</feature>
<evidence type="ECO:0000313" key="8">
    <source>
        <dbReference type="Proteomes" id="UP000679779"/>
    </source>
</evidence>